<sequence length="484" mass="51203">MTQAERLLIAGEWVPAESGRTSRTYDPSNGTELAEFAEAGRADVDSAVAAARAAFEDPAWRDLSPDARGRMLWKVADLIERDAAELAELETHDQGQPIAMSTGVNVVLAAQVFRYYAGWATKIEGKLSSVSVPDTLHYTRREPLGVVGLITPWNFPFAIAAWKLAPALATGNTVVLKPAEQTPLSTLRLGRLCVEAGLPAGVVNVLTGGPEVGRALVAHPDVDKISFTGSTEVGQQIAAAAATDLKRVGLELGGKAPSIITRDADIDAAVVGNLQGALFNTGQACGAYTRFYVDAKRADEFTEKIAAAAQTLKIGPGIDPDTVLGPLVSQEQLDRVAGYVAGGVAQGAQLVTGGDRASGRGLDSGYFFSPTVFAGVRDDMTIAREEIFGPVLSILSYDDEDEAVARANDTRYGLAAVVWTHDLTAAHRLAARIHAGTVFVNQLPLIDPGAPWGGFGMSGWGREMGTFALDEFTETKGVWVNLAR</sequence>
<dbReference type="InterPro" id="IPR016160">
    <property type="entry name" value="Ald_DH_CS_CYS"/>
</dbReference>
<dbReference type="RefSeq" id="WP_203820205.1">
    <property type="nucleotide sequence ID" value="NZ_BAAABP010000002.1"/>
</dbReference>
<dbReference type="Proteomes" id="UP000598174">
    <property type="component" value="Unassembled WGS sequence"/>
</dbReference>
<dbReference type="Gene3D" id="3.40.309.10">
    <property type="entry name" value="Aldehyde Dehydrogenase, Chain A, domain 2"/>
    <property type="match status" value="1"/>
</dbReference>
<comment type="caution">
    <text evidence="6">The sequence shown here is derived from an EMBL/GenBank/DDBJ whole genome shotgun (WGS) entry which is preliminary data.</text>
</comment>
<keyword evidence="2 4" id="KW-0560">Oxidoreductase</keyword>
<name>A0A919J519_9ACTN</name>
<dbReference type="FunFam" id="3.40.605.10:FF:000007">
    <property type="entry name" value="NAD/NADP-dependent betaine aldehyde dehydrogenase"/>
    <property type="match status" value="1"/>
</dbReference>
<evidence type="ECO:0000256" key="3">
    <source>
        <dbReference type="PROSITE-ProRule" id="PRU10007"/>
    </source>
</evidence>
<evidence type="ECO:0000259" key="5">
    <source>
        <dbReference type="Pfam" id="PF00171"/>
    </source>
</evidence>
<organism evidence="6 7">
    <name type="scientific">Paractinoplanes ferrugineus</name>
    <dbReference type="NCBI Taxonomy" id="113564"/>
    <lineage>
        <taxon>Bacteria</taxon>
        <taxon>Bacillati</taxon>
        <taxon>Actinomycetota</taxon>
        <taxon>Actinomycetes</taxon>
        <taxon>Micromonosporales</taxon>
        <taxon>Micromonosporaceae</taxon>
        <taxon>Paractinoplanes</taxon>
    </lineage>
</organism>
<accession>A0A919J519</accession>
<keyword evidence="7" id="KW-1185">Reference proteome</keyword>
<dbReference type="InterPro" id="IPR015590">
    <property type="entry name" value="Aldehyde_DH_dom"/>
</dbReference>
<evidence type="ECO:0000256" key="4">
    <source>
        <dbReference type="RuleBase" id="RU003345"/>
    </source>
</evidence>
<proteinExistence type="inferred from homology"/>
<dbReference type="InterPro" id="IPR016162">
    <property type="entry name" value="Ald_DH_N"/>
</dbReference>
<dbReference type="InterPro" id="IPR016163">
    <property type="entry name" value="Ald_DH_C"/>
</dbReference>
<comment type="similarity">
    <text evidence="1 4">Belongs to the aldehyde dehydrogenase family.</text>
</comment>
<dbReference type="Gene3D" id="3.40.605.10">
    <property type="entry name" value="Aldehyde Dehydrogenase, Chain A, domain 1"/>
    <property type="match status" value="1"/>
</dbReference>
<reference evidence="6" key="1">
    <citation type="submission" date="2021-01" db="EMBL/GenBank/DDBJ databases">
        <title>Whole genome shotgun sequence of Actinoplanes ferrugineus NBRC 15555.</title>
        <authorList>
            <person name="Komaki H."/>
            <person name="Tamura T."/>
        </authorList>
    </citation>
    <scope>NUCLEOTIDE SEQUENCE</scope>
    <source>
        <strain evidence="6">NBRC 15555</strain>
    </source>
</reference>
<dbReference type="PROSITE" id="PS00687">
    <property type="entry name" value="ALDEHYDE_DEHYDR_GLU"/>
    <property type="match status" value="1"/>
</dbReference>
<dbReference type="SUPFAM" id="SSF53720">
    <property type="entry name" value="ALDH-like"/>
    <property type="match status" value="1"/>
</dbReference>
<dbReference type="InterPro" id="IPR016161">
    <property type="entry name" value="Ald_DH/histidinol_DH"/>
</dbReference>
<feature type="active site" evidence="3">
    <location>
        <position position="251"/>
    </location>
</feature>
<evidence type="ECO:0000256" key="1">
    <source>
        <dbReference type="ARBA" id="ARBA00009986"/>
    </source>
</evidence>
<dbReference type="EMBL" id="BOMM01000050">
    <property type="protein sequence ID" value="GIE13769.1"/>
    <property type="molecule type" value="Genomic_DNA"/>
</dbReference>
<dbReference type="InterPro" id="IPR029510">
    <property type="entry name" value="Ald_DH_CS_GLU"/>
</dbReference>
<evidence type="ECO:0000313" key="7">
    <source>
        <dbReference type="Proteomes" id="UP000598174"/>
    </source>
</evidence>
<protein>
    <submittedName>
        <fullName evidence="6">Aldehyde dehydrogenase</fullName>
    </submittedName>
</protein>
<dbReference type="Pfam" id="PF00171">
    <property type="entry name" value="Aldedh"/>
    <property type="match status" value="1"/>
</dbReference>
<dbReference type="PANTHER" id="PTHR11699">
    <property type="entry name" value="ALDEHYDE DEHYDROGENASE-RELATED"/>
    <property type="match status" value="1"/>
</dbReference>
<dbReference type="PROSITE" id="PS00070">
    <property type="entry name" value="ALDEHYDE_DEHYDR_CYS"/>
    <property type="match status" value="1"/>
</dbReference>
<dbReference type="AlphaFoldDB" id="A0A919J519"/>
<feature type="domain" description="Aldehyde dehydrogenase" evidence="5">
    <location>
        <begin position="13"/>
        <end position="477"/>
    </location>
</feature>
<evidence type="ECO:0000256" key="2">
    <source>
        <dbReference type="ARBA" id="ARBA00023002"/>
    </source>
</evidence>
<gene>
    <name evidence="6" type="primary">dhaS</name>
    <name evidence="6" type="ORF">Afe05nite_56090</name>
</gene>
<evidence type="ECO:0000313" key="6">
    <source>
        <dbReference type="EMBL" id="GIE13769.1"/>
    </source>
</evidence>
<dbReference type="FunFam" id="3.40.309.10:FF:000009">
    <property type="entry name" value="Aldehyde dehydrogenase A"/>
    <property type="match status" value="1"/>
</dbReference>
<dbReference type="GO" id="GO:0016620">
    <property type="term" value="F:oxidoreductase activity, acting on the aldehyde or oxo group of donors, NAD or NADP as acceptor"/>
    <property type="evidence" value="ECO:0007669"/>
    <property type="project" value="InterPro"/>
</dbReference>